<dbReference type="NCBIfam" id="TIGR03620">
    <property type="entry name" value="F420_MSMEG_4141"/>
    <property type="match status" value="1"/>
</dbReference>
<dbReference type="InterPro" id="IPR036661">
    <property type="entry name" value="Luciferase-like_sf"/>
</dbReference>
<dbReference type="GO" id="GO:0005829">
    <property type="term" value="C:cytosol"/>
    <property type="evidence" value="ECO:0007669"/>
    <property type="project" value="TreeGrafter"/>
</dbReference>
<organism evidence="2 3">
    <name type="scientific">Rhodococcoides kyotonense</name>
    <dbReference type="NCBI Taxonomy" id="398843"/>
    <lineage>
        <taxon>Bacteria</taxon>
        <taxon>Bacillati</taxon>
        <taxon>Actinomycetota</taxon>
        <taxon>Actinomycetes</taxon>
        <taxon>Mycobacteriales</taxon>
        <taxon>Nocardiaceae</taxon>
        <taxon>Rhodococcoides</taxon>
    </lineage>
</organism>
<name>A0A177YBK4_9NOCA</name>
<dbReference type="InterPro" id="IPR019922">
    <property type="entry name" value="Lucif-like_OxRdatse_MSMEG_4141"/>
</dbReference>
<dbReference type="InterPro" id="IPR011251">
    <property type="entry name" value="Luciferase-like_dom"/>
</dbReference>
<sequence>MTITDTPALGRLGIWRHFSGIPPELAKQIESNGYGTIWLGGSPPADLESAEEVLDATESIVVATGIVNIWSADAAEVAESYQRIEKKHPGRFLLGIGAGHPEATREYTKPYDALVTYLDALDEGGVPESRRVLAALGPKVLKLSADRAAGAHPYLTPPEHTAEARAILGPDKVLAPEHKVVLETDPVKGREIGRPPVNNPYLQLRNYVNNLKRLGYTDEEIGDGGSDRLIDALVAHGDAASIARRLHEHIDAGASHVTVHALPDHADPAITYREVAAAFLG</sequence>
<reference evidence="2 3" key="1">
    <citation type="submission" date="2016-03" db="EMBL/GenBank/DDBJ databases">
        <title>Genome sequence of Rhodococcus kyotonensis KB10.</title>
        <authorList>
            <person name="Jeong H."/>
            <person name="Hong C.E."/>
            <person name="Jo S.H."/>
            <person name="Park J.M."/>
        </authorList>
    </citation>
    <scope>NUCLEOTIDE SEQUENCE [LARGE SCALE GENOMIC DNA]</scope>
    <source>
        <strain evidence="2 3">KB10</strain>
    </source>
</reference>
<comment type="caution">
    <text evidence="2">The sequence shown here is derived from an EMBL/GenBank/DDBJ whole genome shotgun (WGS) entry which is preliminary data.</text>
</comment>
<proteinExistence type="predicted"/>
<protein>
    <submittedName>
        <fullName evidence="2">LLM class F420-dependent oxidoreductase</fullName>
    </submittedName>
</protein>
<accession>A0A177YBK4</accession>
<dbReference type="PANTHER" id="PTHR30137:SF18">
    <property type="entry name" value="CONSERVED PROTEIN"/>
    <property type="match status" value="1"/>
</dbReference>
<dbReference type="Gene3D" id="3.20.20.30">
    <property type="entry name" value="Luciferase-like domain"/>
    <property type="match status" value="2"/>
</dbReference>
<dbReference type="InterPro" id="IPR050766">
    <property type="entry name" value="Bact_Lucif_Oxidored"/>
</dbReference>
<evidence type="ECO:0000259" key="1">
    <source>
        <dbReference type="Pfam" id="PF00296"/>
    </source>
</evidence>
<feature type="domain" description="Luciferase-like" evidence="1">
    <location>
        <begin position="24"/>
        <end position="105"/>
    </location>
</feature>
<gene>
    <name evidence="2" type="ORF">A3K89_07035</name>
</gene>
<dbReference type="AlphaFoldDB" id="A0A177YBK4"/>
<dbReference type="PANTHER" id="PTHR30137">
    <property type="entry name" value="LUCIFERASE-LIKE MONOOXYGENASE"/>
    <property type="match status" value="1"/>
</dbReference>
<dbReference type="EMBL" id="LVHI01000023">
    <property type="protein sequence ID" value="OAK52902.1"/>
    <property type="molecule type" value="Genomic_DNA"/>
</dbReference>
<dbReference type="SUPFAM" id="SSF51679">
    <property type="entry name" value="Bacterial luciferase-like"/>
    <property type="match status" value="1"/>
</dbReference>
<dbReference type="RefSeq" id="WP_068429049.1">
    <property type="nucleotide sequence ID" value="NZ_LVHI01000023.1"/>
</dbReference>
<evidence type="ECO:0000313" key="2">
    <source>
        <dbReference type="EMBL" id="OAK52902.1"/>
    </source>
</evidence>
<dbReference type="GO" id="GO:0016705">
    <property type="term" value="F:oxidoreductase activity, acting on paired donors, with incorporation or reduction of molecular oxygen"/>
    <property type="evidence" value="ECO:0007669"/>
    <property type="project" value="InterPro"/>
</dbReference>
<dbReference type="Proteomes" id="UP000077519">
    <property type="component" value="Unassembled WGS sequence"/>
</dbReference>
<dbReference type="Pfam" id="PF00296">
    <property type="entry name" value="Bac_luciferase"/>
    <property type="match status" value="1"/>
</dbReference>
<keyword evidence="3" id="KW-1185">Reference proteome</keyword>
<evidence type="ECO:0000313" key="3">
    <source>
        <dbReference type="Proteomes" id="UP000077519"/>
    </source>
</evidence>